<dbReference type="HOGENOM" id="CLU_3182708_0_0_3"/>
<reference evidence="1 2" key="1">
    <citation type="journal article" date="2008" name="Proc. Natl. Acad. Sci. U.S.A.">
        <title>The genome of Cyanothece 51142, a unicellular diazotrophic cyanobacterium important in the marine nitrogen cycle.</title>
        <authorList>
            <person name="Welsh E.A."/>
            <person name="Liberton M."/>
            <person name="Stoeckel J."/>
            <person name="Loh T."/>
            <person name="Elvitigala T."/>
            <person name="Wang C."/>
            <person name="Wollam A."/>
            <person name="Fulton R.S."/>
            <person name="Clifton S.W."/>
            <person name="Jacobs J.M."/>
            <person name="Aurora R."/>
            <person name="Ghosh B.K."/>
            <person name="Sherman L.A."/>
            <person name="Smith R.D."/>
            <person name="Wilson R.K."/>
            <person name="Pakrasi H.B."/>
        </authorList>
    </citation>
    <scope>NUCLEOTIDE SEQUENCE [LARGE SCALE GENOMIC DNA]</scope>
    <source>
        <strain evidence="2">ATCC 51142 / BH68</strain>
    </source>
</reference>
<organism evidence="1 2">
    <name type="scientific">Crocosphaera subtropica (strain ATCC 51142 / BH68)</name>
    <name type="common">Cyanothece sp. (strain ATCC 51142)</name>
    <dbReference type="NCBI Taxonomy" id="43989"/>
    <lineage>
        <taxon>Bacteria</taxon>
        <taxon>Bacillati</taxon>
        <taxon>Cyanobacteriota</taxon>
        <taxon>Cyanophyceae</taxon>
        <taxon>Oscillatoriophycideae</taxon>
        <taxon>Chroococcales</taxon>
        <taxon>Aphanothecaceae</taxon>
        <taxon>Crocosphaera</taxon>
        <taxon>Crocosphaera subtropica</taxon>
    </lineage>
</organism>
<dbReference type="AlphaFoldDB" id="B1WUZ0"/>
<protein>
    <submittedName>
        <fullName evidence="1">Uncharacterized protein</fullName>
    </submittedName>
</protein>
<dbReference type="EMBL" id="CP000806">
    <property type="protein sequence ID" value="ACB52187.1"/>
    <property type="molecule type" value="Genomic_DNA"/>
</dbReference>
<dbReference type="Proteomes" id="UP000001203">
    <property type="component" value="Chromosome circular"/>
</dbReference>
<dbReference type="STRING" id="43989.cce_2839"/>
<sequence>MGIRADLNSPQKKIKKIFEQSDMFFERGGYVPSRSEKTLTSTKKEH</sequence>
<evidence type="ECO:0000313" key="1">
    <source>
        <dbReference type="EMBL" id="ACB52187.1"/>
    </source>
</evidence>
<proteinExistence type="predicted"/>
<evidence type="ECO:0000313" key="2">
    <source>
        <dbReference type="Proteomes" id="UP000001203"/>
    </source>
</evidence>
<dbReference type="KEGG" id="cyt:cce_2839"/>
<accession>B1WUZ0</accession>
<gene>
    <name evidence="1" type="ordered locus">cce_2839</name>
</gene>
<name>B1WUZ0_CROS5</name>
<keyword evidence="2" id="KW-1185">Reference proteome</keyword>